<dbReference type="AlphaFoldDB" id="A0AAN8WLM7"/>
<protein>
    <submittedName>
        <fullName evidence="2">Uncharacterized protein</fullName>
    </submittedName>
</protein>
<feature type="compositionally biased region" description="Basic and acidic residues" evidence="1">
    <location>
        <begin position="34"/>
        <end position="45"/>
    </location>
</feature>
<proteinExistence type="predicted"/>
<gene>
    <name evidence="2" type="ORF">SK128_016559</name>
</gene>
<evidence type="ECO:0000256" key="1">
    <source>
        <dbReference type="SAM" id="MobiDB-lite"/>
    </source>
</evidence>
<accession>A0AAN8WLM7</accession>
<comment type="caution">
    <text evidence="2">The sequence shown here is derived from an EMBL/GenBank/DDBJ whole genome shotgun (WGS) entry which is preliminary data.</text>
</comment>
<name>A0AAN8WLM7_HALRR</name>
<dbReference type="Proteomes" id="UP001381693">
    <property type="component" value="Unassembled WGS sequence"/>
</dbReference>
<feature type="region of interest" description="Disordered" evidence="1">
    <location>
        <begin position="1"/>
        <end position="64"/>
    </location>
</feature>
<reference evidence="2 3" key="1">
    <citation type="submission" date="2023-11" db="EMBL/GenBank/DDBJ databases">
        <title>Halocaridina rubra genome assembly.</title>
        <authorList>
            <person name="Smith C."/>
        </authorList>
    </citation>
    <scope>NUCLEOTIDE SEQUENCE [LARGE SCALE GENOMIC DNA]</scope>
    <source>
        <strain evidence="2">EP-1</strain>
        <tissue evidence="2">Whole</tissue>
    </source>
</reference>
<evidence type="ECO:0000313" key="2">
    <source>
        <dbReference type="EMBL" id="KAK7053113.1"/>
    </source>
</evidence>
<keyword evidence="3" id="KW-1185">Reference proteome</keyword>
<feature type="non-terminal residue" evidence="2">
    <location>
        <position position="139"/>
    </location>
</feature>
<organism evidence="2 3">
    <name type="scientific">Halocaridina rubra</name>
    <name type="common">Hawaiian red shrimp</name>
    <dbReference type="NCBI Taxonomy" id="373956"/>
    <lineage>
        <taxon>Eukaryota</taxon>
        <taxon>Metazoa</taxon>
        <taxon>Ecdysozoa</taxon>
        <taxon>Arthropoda</taxon>
        <taxon>Crustacea</taxon>
        <taxon>Multicrustacea</taxon>
        <taxon>Malacostraca</taxon>
        <taxon>Eumalacostraca</taxon>
        <taxon>Eucarida</taxon>
        <taxon>Decapoda</taxon>
        <taxon>Pleocyemata</taxon>
        <taxon>Caridea</taxon>
        <taxon>Atyoidea</taxon>
        <taxon>Atyidae</taxon>
        <taxon>Halocaridina</taxon>
    </lineage>
</organism>
<feature type="compositionally biased region" description="Basic and acidic residues" evidence="1">
    <location>
        <begin position="1"/>
        <end position="25"/>
    </location>
</feature>
<evidence type="ECO:0000313" key="3">
    <source>
        <dbReference type="Proteomes" id="UP001381693"/>
    </source>
</evidence>
<sequence length="139" mass="16116">MKGMQRTEQEDAEVEDRVEPPEKTPHISVPRSLPFERSKPPEDVTHPPIPDVPGSQPFTVDEPSEPCLLDHRLKSPLYEVRYPKLISTPVSYHLGQREIEKNIKRTFSSKPEENCRTLEDFLPKNPRRRDYANVFATLL</sequence>
<dbReference type="EMBL" id="JAXCGZ010021370">
    <property type="protein sequence ID" value="KAK7053113.1"/>
    <property type="molecule type" value="Genomic_DNA"/>
</dbReference>